<dbReference type="PANTHER" id="PTHR43615:SF1">
    <property type="entry name" value="PPDK_N DOMAIN-CONTAINING PROTEIN"/>
    <property type="match status" value="1"/>
</dbReference>
<sequence length="1073" mass="119980">MLWTILCVIVTLVLAYFVKEVFFSPPKISHGIFGNEGIYLIYWWRWMWRALEVWIELKSTPKRMNNYEVNGELYDTCGLEASKSEQELEKPKPLLTDRHEDSMQLFGVDKDGRAIIARILRQTQRRASVVLVILDKNGEMYTLPFQPDTNLLNVSDEGWKAGGLTIQCVEPMRCWRLKFNGLLRRGMREEYVTEDEEDSDAGEVIHARLDFIWRAFRAPVDTWRDSSPRLLAHAFAHYSRTASSMFSLVDSMSLETDEYEQWGSLHGEVRLGGSPSEKPQEWLLRGCRRRRWGLNKTLDNFHSSVEILTYFANGDVCSLQTCSYGTKMAHYALGYMQKASGKYHPITSTDFSLSRFAGNETLPYNILTKFKAGGMKYDMWHKLGQGVTLYTGDPWTLTHKVNFNIAAITGSHGWGITIYSNKYHDLCPVPERECFASLDEPVLEVDEGSPLIVSLTDYYCRASSLTGGKGSSLAQLTMLKDISYHPFDVPSGIVVTASSWNLQLRSSSDLQQAIRVIEQAVGSSSQQQLKDACGKAVEIFENAPVCPKVQIALKDALLEEFGIGYDKLSFAVRSSGCAEDGEETSAAGQNKTILGVKGIDCLNKAMSMCWASQFTFQSVEYRRQRGQAVNGGMGVVVQEMVNADAAGVLFTLDPVTGNPSCITISANYGLGESVVAASTDPDTILVRRNWRDQLSVASVNRGAKKTKFIMDEKGTTEVNASEAEQMHVCLANHLALRLAEIAVYLQKAFGTPRDIEFATVKDSIYLLQARPVTGLDSWSDFEIIHEQDSNLLTDHELITKANTGEVFPGSSSPLTISVVVPCLDYSFQGSLVRIPYPSVMFEPHYIKLCPSYFKHVFLNMIEVQYRDNEGKMTLVNQAIDLAVHGSFVTTEEYIGYGKERFGTVDKTAQILALFCLVYDKLWSEKNVKEARNNYGKYDIGLSRFLSADSLYAEITRRLPDLRKVSAVHVLTSRVSSGSQAMALCMLAEGNKEFQEENHADMAALLSSCAGVESADVPSGLKHLANVIAENEEVNDFISMTCEEGKLWLESHPGLVGSTYRTFLEKHGHRCIKE</sequence>
<evidence type="ECO:0000313" key="4">
    <source>
        <dbReference type="EMBL" id="KAK7073275.1"/>
    </source>
</evidence>
<dbReference type="Pfam" id="PF01326">
    <property type="entry name" value="PPDK_N"/>
    <property type="match status" value="1"/>
</dbReference>
<dbReference type="Proteomes" id="UP001381693">
    <property type="component" value="Unassembled WGS sequence"/>
</dbReference>
<dbReference type="GO" id="GO:0005524">
    <property type="term" value="F:ATP binding"/>
    <property type="evidence" value="ECO:0007669"/>
    <property type="project" value="InterPro"/>
</dbReference>
<dbReference type="Gene3D" id="3.30.470.20">
    <property type="entry name" value="ATP-grasp fold, B domain"/>
    <property type="match status" value="1"/>
</dbReference>
<evidence type="ECO:0000256" key="2">
    <source>
        <dbReference type="SAM" id="SignalP"/>
    </source>
</evidence>
<keyword evidence="5" id="KW-1185">Reference proteome</keyword>
<dbReference type="InterPro" id="IPR013815">
    <property type="entry name" value="ATP_grasp_subdomain_1"/>
</dbReference>
<gene>
    <name evidence="4" type="ORF">SK128_004996</name>
</gene>
<dbReference type="InterPro" id="IPR051549">
    <property type="entry name" value="PEP_Utilizing_Enz"/>
</dbReference>
<organism evidence="4 5">
    <name type="scientific">Halocaridina rubra</name>
    <name type="common">Hawaiian red shrimp</name>
    <dbReference type="NCBI Taxonomy" id="373956"/>
    <lineage>
        <taxon>Eukaryota</taxon>
        <taxon>Metazoa</taxon>
        <taxon>Ecdysozoa</taxon>
        <taxon>Arthropoda</taxon>
        <taxon>Crustacea</taxon>
        <taxon>Multicrustacea</taxon>
        <taxon>Malacostraca</taxon>
        <taxon>Eumalacostraca</taxon>
        <taxon>Eucarida</taxon>
        <taxon>Decapoda</taxon>
        <taxon>Pleocyemata</taxon>
        <taxon>Caridea</taxon>
        <taxon>Atyoidea</taxon>
        <taxon>Atyidae</taxon>
        <taxon>Halocaridina</taxon>
    </lineage>
</organism>
<dbReference type="GO" id="GO:0016301">
    <property type="term" value="F:kinase activity"/>
    <property type="evidence" value="ECO:0007669"/>
    <property type="project" value="InterPro"/>
</dbReference>
<dbReference type="PANTHER" id="PTHR43615">
    <property type="entry name" value="PHOSPHOENOLPYRUVATE SYNTHASE-RELATED"/>
    <property type="match status" value="1"/>
</dbReference>
<comment type="caution">
    <text evidence="4">The sequence shown here is derived from an EMBL/GenBank/DDBJ whole genome shotgun (WGS) entry which is preliminary data.</text>
</comment>
<reference evidence="4 5" key="1">
    <citation type="submission" date="2023-11" db="EMBL/GenBank/DDBJ databases">
        <title>Halocaridina rubra genome assembly.</title>
        <authorList>
            <person name="Smith C."/>
        </authorList>
    </citation>
    <scope>NUCLEOTIDE SEQUENCE [LARGE SCALE GENOMIC DNA]</scope>
    <source>
        <strain evidence="4">EP-1</strain>
        <tissue evidence="4">Whole</tissue>
    </source>
</reference>
<dbReference type="Gene3D" id="3.30.1490.20">
    <property type="entry name" value="ATP-grasp fold, A domain"/>
    <property type="match status" value="1"/>
</dbReference>
<protein>
    <recommendedName>
        <fullName evidence="3">Pyruvate phosphate dikinase AMP/ATP-binding domain-containing protein</fullName>
    </recommendedName>
</protein>
<dbReference type="AlphaFoldDB" id="A0AAN8WVX2"/>
<feature type="signal peptide" evidence="2">
    <location>
        <begin position="1"/>
        <end position="15"/>
    </location>
</feature>
<keyword evidence="2" id="KW-0732">Signal</keyword>
<dbReference type="EMBL" id="JAXCGZ010013227">
    <property type="protein sequence ID" value="KAK7073275.1"/>
    <property type="molecule type" value="Genomic_DNA"/>
</dbReference>
<feature type="chain" id="PRO_5042935390" description="Pyruvate phosphate dikinase AMP/ATP-binding domain-containing protein" evidence="2">
    <location>
        <begin position="16"/>
        <end position="1073"/>
    </location>
</feature>
<evidence type="ECO:0000259" key="3">
    <source>
        <dbReference type="Pfam" id="PF01326"/>
    </source>
</evidence>
<feature type="domain" description="Pyruvate phosphate dikinase AMP/ATP-binding" evidence="3">
    <location>
        <begin position="465"/>
        <end position="777"/>
    </location>
</feature>
<feature type="non-terminal residue" evidence="4">
    <location>
        <position position="1073"/>
    </location>
</feature>
<evidence type="ECO:0000256" key="1">
    <source>
        <dbReference type="ARBA" id="ARBA00007837"/>
    </source>
</evidence>
<evidence type="ECO:0000313" key="5">
    <source>
        <dbReference type="Proteomes" id="UP001381693"/>
    </source>
</evidence>
<name>A0AAN8WVX2_HALRR</name>
<accession>A0AAN8WVX2</accession>
<dbReference type="InterPro" id="IPR002192">
    <property type="entry name" value="PPDK_AMP/ATP-bd"/>
</dbReference>
<comment type="similarity">
    <text evidence="1">Belongs to the PEP-utilizing enzyme family.</text>
</comment>
<proteinExistence type="inferred from homology"/>
<dbReference type="SUPFAM" id="SSF56059">
    <property type="entry name" value="Glutathione synthetase ATP-binding domain-like"/>
    <property type="match status" value="1"/>
</dbReference>